<evidence type="ECO:0000313" key="3">
    <source>
        <dbReference type="Proteomes" id="UP000554965"/>
    </source>
</evidence>
<keyword evidence="3" id="KW-1185">Reference proteome</keyword>
<dbReference type="RefSeq" id="WP_186245076.1">
    <property type="nucleotide sequence ID" value="NZ_OCTY01000002.1"/>
</dbReference>
<keyword evidence="2" id="KW-0121">Carboxypeptidase</keyword>
<keyword evidence="2" id="KW-0645">Protease</keyword>
<feature type="domain" description="Beta-lactamase-related" evidence="1">
    <location>
        <begin position="44"/>
        <end position="355"/>
    </location>
</feature>
<name>A0A7Z7NCA4_9MYCO</name>
<keyword evidence="2" id="KW-0378">Hydrolase</keyword>
<dbReference type="PANTHER" id="PTHR46825">
    <property type="entry name" value="D-ALANYL-D-ALANINE-CARBOXYPEPTIDASE/ENDOPEPTIDASE AMPH"/>
    <property type="match status" value="1"/>
</dbReference>
<dbReference type="SUPFAM" id="SSF56601">
    <property type="entry name" value="beta-lactamase/transpeptidase-like"/>
    <property type="match status" value="1"/>
</dbReference>
<dbReference type="PANTHER" id="PTHR46825:SF7">
    <property type="entry name" value="D-ALANYL-D-ALANINE CARBOXYPEPTIDASE"/>
    <property type="match status" value="1"/>
</dbReference>
<evidence type="ECO:0000259" key="1">
    <source>
        <dbReference type="Pfam" id="PF00144"/>
    </source>
</evidence>
<dbReference type="InterPro" id="IPR050491">
    <property type="entry name" value="AmpC-like"/>
</dbReference>
<dbReference type="InterPro" id="IPR001466">
    <property type="entry name" value="Beta-lactam-related"/>
</dbReference>
<dbReference type="AlphaFoldDB" id="A0A7Z7NCA4"/>
<dbReference type="GO" id="GO:0009002">
    <property type="term" value="F:serine-type D-Ala-D-Ala carboxypeptidase activity"/>
    <property type="evidence" value="ECO:0007669"/>
    <property type="project" value="UniProtKB-EC"/>
</dbReference>
<dbReference type="Pfam" id="PF00144">
    <property type="entry name" value="Beta-lactamase"/>
    <property type="match status" value="1"/>
</dbReference>
<dbReference type="Gene3D" id="3.40.710.10">
    <property type="entry name" value="DD-peptidase/beta-lactamase superfamily"/>
    <property type="match status" value="1"/>
</dbReference>
<accession>A0A7Z7NCA4</accession>
<reference evidence="2 3" key="1">
    <citation type="submission" date="2017-10" db="EMBL/GenBank/DDBJ databases">
        <authorList>
            <consortium name="Urmite Genomes"/>
        </authorList>
    </citation>
    <scope>NUCLEOTIDE SEQUENCE [LARGE SCALE GENOMIC DNA]</scope>
    <source>
        <strain evidence="2 3">FB-527</strain>
    </source>
</reference>
<organism evidence="2 3">
    <name type="scientific">Mycobacterium simulans</name>
    <dbReference type="NCBI Taxonomy" id="627089"/>
    <lineage>
        <taxon>Bacteria</taxon>
        <taxon>Bacillati</taxon>
        <taxon>Actinomycetota</taxon>
        <taxon>Actinomycetes</taxon>
        <taxon>Mycobacteriales</taxon>
        <taxon>Mycobacteriaceae</taxon>
        <taxon>Mycobacterium</taxon>
    </lineage>
</organism>
<protein>
    <submittedName>
        <fullName evidence="2">D-alanyl-D-alanine carboxypeptidase</fullName>
        <ecNumber evidence="2">3.4.16.4</ecNumber>
    </submittedName>
</protein>
<comment type="caution">
    <text evidence="2">The sequence shown here is derived from an EMBL/GenBank/DDBJ whole genome shotgun (WGS) entry which is preliminary data.</text>
</comment>
<dbReference type="EMBL" id="OCTY01000002">
    <property type="protein sequence ID" value="SOJ57729.1"/>
    <property type="molecule type" value="Genomic_DNA"/>
</dbReference>
<proteinExistence type="predicted"/>
<evidence type="ECO:0000313" key="2">
    <source>
        <dbReference type="EMBL" id="SOJ57729.1"/>
    </source>
</evidence>
<dbReference type="Proteomes" id="UP000554965">
    <property type="component" value="Unassembled WGS sequence"/>
</dbReference>
<sequence length="386" mass="41453">MTEKRRRSARWQAAIAAVAILVTVPTGCGVSGPQPASWVSQLTDTIPKSLQRGSIPGAIVGVWQDGAQPFVRAFGVRDTASGEPMTTDLYMRIGSITKVFITTAILQLVDQKKIGLDDPVGKYVAGVPNGDTVTIRQLAEMRSGLYDYSEEAGVKPSGPGPATQRQWTPQELLDIAFSHPPVFAPGAKFQYNNTNTTLLGVIVEKVSGQPLPAYLDEHISRPEGLTHTVFPTGSEIPSPHPRGYASTPDGTIVDATDWNPSWGQGAGQMISTVDDLHTWALNVATGKLLSPATQREREQFLPAPSEGYGTLYGLGVENENGWIGHNGNLPGFQAYAYNLPSQHITMVVLINTSANATVIGGWNLVSDIARIISPDHPWPPAPVEYP</sequence>
<dbReference type="InterPro" id="IPR012338">
    <property type="entry name" value="Beta-lactam/transpept-like"/>
</dbReference>
<dbReference type="EC" id="3.4.16.4" evidence="2"/>
<gene>
    <name evidence="2" type="ORF">MSIMFB_05206</name>
</gene>